<evidence type="ECO:0000313" key="3">
    <source>
        <dbReference type="Proteomes" id="UP001596958"/>
    </source>
</evidence>
<keyword evidence="1" id="KW-0732">Signal</keyword>
<dbReference type="EMBL" id="JBHTHU010000022">
    <property type="protein sequence ID" value="MFD0752186.1"/>
    <property type="molecule type" value="Genomic_DNA"/>
</dbReference>
<reference evidence="3" key="1">
    <citation type="journal article" date="2019" name="Int. J. Syst. Evol. Microbiol.">
        <title>The Global Catalogue of Microorganisms (GCM) 10K type strain sequencing project: providing services to taxonomists for standard genome sequencing and annotation.</title>
        <authorList>
            <consortium name="The Broad Institute Genomics Platform"/>
            <consortium name="The Broad Institute Genome Sequencing Center for Infectious Disease"/>
            <person name="Wu L."/>
            <person name="Ma J."/>
        </authorList>
    </citation>
    <scope>NUCLEOTIDE SEQUENCE [LARGE SCALE GENOMIC DNA]</scope>
    <source>
        <strain evidence="3">CCUG 63418</strain>
    </source>
</reference>
<evidence type="ECO:0000256" key="1">
    <source>
        <dbReference type="SAM" id="SignalP"/>
    </source>
</evidence>
<evidence type="ECO:0008006" key="4">
    <source>
        <dbReference type="Google" id="ProtNLM"/>
    </source>
</evidence>
<name>A0ABW2Z0F0_9SPHI</name>
<sequence length="479" mass="53276">MIKRVLISFLLLMALKAAGQDTHYWAANFSAGSFVMPGGVVANNRDSGVVFYNPALLAYSLKNSAAISGNLYQWQLINVKDGTGVNKDLRSVYANIIPVTGSGTLHLDVGKAFTIGYAFLHDPEINYQANQQGNSDIDIPDLNNAPGKESFLGQYSVQNKSSYTSSLLSVGFKVSDKIALGFTGEAGLRHYFFSGYYSARAFRNNMRDNALNYVATHEGYQADFFHLGMRFKAGMSYDDGSNHLGLVITTPLMRLYGNGTVLSDVELNNLRPSPTERPINLLANARQTSMAATWKMPVSVALGYARDFNNNKGQINFTTEYFKDVPFYNILTPTKDYFARGSNIASIYTPDQLKLTDARRAVINFGVGVSYLLKPNLTGYASIRTDMSYASDALNQGNTGYPYNTTNWNNIRWQLGTNVKKRKFNLRTGFMFAYGSTNNYKQSINFDTPTEQNILQGELLKTKASHFSMGLLFAYIYNF</sequence>
<gene>
    <name evidence="2" type="ORF">ACFQZS_18680</name>
</gene>
<evidence type="ECO:0000313" key="2">
    <source>
        <dbReference type="EMBL" id="MFD0752186.1"/>
    </source>
</evidence>
<feature type="chain" id="PRO_5045850760" description="Long-chain fatty acid transport protein" evidence="1">
    <location>
        <begin position="20"/>
        <end position="479"/>
    </location>
</feature>
<comment type="caution">
    <text evidence="2">The sequence shown here is derived from an EMBL/GenBank/DDBJ whole genome shotgun (WGS) entry which is preliminary data.</text>
</comment>
<proteinExistence type="predicted"/>
<feature type="signal peptide" evidence="1">
    <location>
        <begin position="1"/>
        <end position="19"/>
    </location>
</feature>
<keyword evidence="3" id="KW-1185">Reference proteome</keyword>
<dbReference type="Gene3D" id="2.40.160.60">
    <property type="entry name" value="Outer membrane protein transport protein (OMPP1/FadL/TodX)"/>
    <property type="match status" value="1"/>
</dbReference>
<accession>A0ABW2Z0F0</accession>
<protein>
    <recommendedName>
        <fullName evidence="4">Long-chain fatty acid transport protein</fullName>
    </recommendedName>
</protein>
<organism evidence="2 3">
    <name type="scientific">Mucilaginibacter calamicampi</name>
    <dbReference type="NCBI Taxonomy" id="1302352"/>
    <lineage>
        <taxon>Bacteria</taxon>
        <taxon>Pseudomonadati</taxon>
        <taxon>Bacteroidota</taxon>
        <taxon>Sphingobacteriia</taxon>
        <taxon>Sphingobacteriales</taxon>
        <taxon>Sphingobacteriaceae</taxon>
        <taxon>Mucilaginibacter</taxon>
    </lineage>
</organism>
<dbReference type="RefSeq" id="WP_377102538.1">
    <property type="nucleotide sequence ID" value="NZ_JBHTHU010000022.1"/>
</dbReference>
<dbReference type="Proteomes" id="UP001596958">
    <property type="component" value="Unassembled WGS sequence"/>
</dbReference>